<protein>
    <submittedName>
        <fullName evidence="1">Uncharacterized protein</fullName>
    </submittedName>
</protein>
<sequence>MALPDLQLFKVGIEMTFATNHVGHFPLTYRILPKIIKAVEISPIPTKDINISSYGHQVSPVQF</sequence>
<dbReference type="EMBL" id="MLFU01000001">
    <property type="protein sequence ID" value="KAK1513115.1"/>
    <property type="molecule type" value="Genomic_DNA"/>
</dbReference>
<name>A0ABQ9RUR5_9PEZI</name>
<dbReference type="Proteomes" id="UP001227543">
    <property type="component" value="Unassembled WGS sequence"/>
</dbReference>
<comment type="caution">
    <text evidence="1">The sequence shown here is derived from an EMBL/GenBank/DDBJ whole genome shotgun (WGS) entry which is preliminary data.</text>
</comment>
<reference evidence="1 2" key="1">
    <citation type="submission" date="2016-10" db="EMBL/GenBank/DDBJ databases">
        <title>The genome sequence of Colletotrichum fioriniae PJ7.</title>
        <authorList>
            <person name="Baroncelli R."/>
        </authorList>
    </citation>
    <scope>NUCLEOTIDE SEQUENCE [LARGE SCALE GENOMIC DNA]</scope>
    <source>
        <strain evidence="1 2">Tom-12</strain>
    </source>
</reference>
<proteinExistence type="predicted"/>
<evidence type="ECO:0000313" key="2">
    <source>
        <dbReference type="Proteomes" id="UP001227543"/>
    </source>
</evidence>
<accession>A0ABQ9RUR5</accession>
<dbReference type="GeneID" id="85400800"/>
<dbReference type="Gene3D" id="3.40.50.720">
    <property type="entry name" value="NAD(P)-binding Rossmann-like Domain"/>
    <property type="match status" value="1"/>
</dbReference>
<keyword evidence="2" id="KW-1185">Reference proteome</keyword>
<evidence type="ECO:0000313" key="1">
    <source>
        <dbReference type="EMBL" id="KAK1513115.1"/>
    </source>
</evidence>
<dbReference type="RefSeq" id="XP_060389188.1">
    <property type="nucleotide sequence ID" value="XM_060516562.1"/>
</dbReference>
<organism evidence="1 2">
    <name type="scientific">Colletotrichum tamarilloi</name>
    <dbReference type="NCBI Taxonomy" id="1209934"/>
    <lineage>
        <taxon>Eukaryota</taxon>
        <taxon>Fungi</taxon>
        <taxon>Dikarya</taxon>
        <taxon>Ascomycota</taxon>
        <taxon>Pezizomycotina</taxon>
        <taxon>Sordariomycetes</taxon>
        <taxon>Hypocreomycetidae</taxon>
        <taxon>Glomerellales</taxon>
        <taxon>Glomerellaceae</taxon>
        <taxon>Colletotrichum</taxon>
        <taxon>Colletotrichum acutatum species complex</taxon>
    </lineage>
</organism>
<gene>
    <name evidence="1" type="ORF">CTAM01_00511</name>
</gene>